<evidence type="ECO:0000313" key="3">
    <source>
        <dbReference type="Proteomes" id="UP000253215"/>
    </source>
</evidence>
<name>A0A368UG19_9STRE</name>
<dbReference type="EMBL" id="NETH01000024">
    <property type="protein sequence ID" value="RCW16902.1"/>
    <property type="molecule type" value="Genomic_DNA"/>
</dbReference>
<evidence type="ECO:0000313" key="2">
    <source>
        <dbReference type="EMBL" id="RCW16902.1"/>
    </source>
</evidence>
<evidence type="ECO:0000256" key="1">
    <source>
        <dbReference type="SAM" id="MobiDB-lite"/>
    </source>
</evidence>
<feature type="region of interest" description="Disordered" evidence="1">
    <location>
        <begin position="1"/>
        <end position="37"/>
    </location>
</feature>
<organism evidence="2 3">
    <name type="scientific">Streptococcus gallolyticus</name>
    <dbReference type="NCBI Taxonomy" id="315405"/>
    <lineage>
        <taxon>Bacteria</taxon>
        <taxon>Bacillati</taxon>
        <taxon>Bacillota</taxon>
        <taxon>Bacilli</taxon>
        <taxon>Lactobacillales</taxon>
        <taxon>Streptococcaceae</taxon>
        <taxon>Streptococcus</taxon>
    </lineage>
</organism>
<reference evidence="2 3" key="1">
    <citation type="journal article" date="2018" name="Sci. Rep.">
        <title>Network-guided genomic and metagenomic analysis of the faecal microbiota of the critically endangered kakapo.</title>
        <authorList>
            <person name="Waite D.W."/>
            <person name="Dsouza M."/>
            <person name="Sekiguchi Y."/>
            <person name="Hugenholtz P."/>
            <person name="Taylor M.W."/>
        </authorList>
    </citation>
    <scope>NUCLEOTIDE SEQUENCE [LARGE SCALE GENOMIC DNA]</scope>
    <source>
        <strain evidence="2 3">BI02</strain>
    </source>
</reference>
<gene>
    <name evidence="2" type="ORF">CAC02_06105</name>
</gene>
<comment type="caution">
    <text evidence="2">The sequence shown here is derived from an EMBL/GenBank/DDBJ whole genome shotgun (WGS) entry which is preliminary data.</text>
</comment>
<proteinExistence type="predicted"/>
<feature type="compositionally biased region" description="Basic and acidic residues" evidence="1">
    <location>
        <begin position="10"/>
        <end position="27"/>
    </location>
</feature>
<dbReference type="AlphaFoldDB" id="A0A368UG19"/>
<accession>A0A368UG19</accession>
<dbReference type="Proteomes" id="UP000253215">
    <property type="component" value="Unassembled WGS sequence"/>
</dbReference>
<sequence length="62" mass="7485">MPKKAGQTEAQKRADKKWNEKNREHRNYMTKRSTARGFIRNHATKEDLLELQELIQENLKKF</sequence>
<protein>
    <submittedName>
        <fullName evidence="2">Uncharacterized protein</fullName>
    </submittedName>
</protein>